<accession>A0AAN9A379</accession>
<evidence type="ECO:0000313" key="1">
    <source>
        <dbReference type="EMBL" id="KAK7072594.1"/>
    </source>
</evidence>
<dbReference type="EMBL" id="JAXCGZ010013411">
    <property type="protein sequence ID" value="KAK7072594.1"/>
    <property type="molecule type" value="Genomic_DNA"/>
</dbReference>
<protein>
    <submittedName>
        <fullName evidence="1">Uncharacterized protein</fullName>
    </submittedName>
</protein>
<keyword evidence="2" id="KW-1185">Reference proteome</keyword>
<dbReference type="SUPFAM" id="SSF52540">
    <property type="entry name" value="P-loop containing nucleoside triphosphate hydrolases"/>
    <property type="match status" value="1"/>
</dbReference>
<comment type="caution">
    <text evidence="1">The sequence shown here is derived from an EMBL/GenBank/DDBJ whole genome shotgun (WGS) entry which is preliminary data.</text>
</comment>
<name>A0AAN9A379_HALRR</name>
<gene>
    <name evidence="1" type="ORF">SK128_014204</name>
</gene>
<reference evidence="1 2" key="1">
    <citation type="submission" date="2023-11" db="EMBL/GenBank/DDBJ databases">
        <title>Halocaridina rubra genome assembly.</title>
        <authorList>
            <person name="Smith C."/>
        </authorList>
    </citation>
    <scope>NUCLEOTIDE SEQUENCE [LARGE SCALE GENOMIC DNA]</scope>
    <source>
        <strain evidence="1">EP-1</strain>
        <tissue evidence="1">Whole</tissue>
    </source>
</reference>
<dbReference type="AlphaFoldDB" id="A0AAN9A379"/>
<evidence type="ECO:0000313" key="2">
    <source>
        <dbReference type="Proteomes" id="UP001381693"/>
    </source>
</evidence>
<dbReference type="Proteomes" id="UP001381693">
    <property type="component" value="Unassembled WGS sequence"/>
</dbReference>
<feature type="non-terminal residue" evidence="1">
    <location>
        <position position="71"/>
    </location>
</feature>
<sequence>MPRDIPPSVPECSFSMEKSQLKHYELKRTLIISYDPKIKIVSIGEENDLETKNIFLMGGTGAGKTCLLNAL</sequence>
<organism evidence="1 2">
    <name type="scientific">Halocaridina rubra</name>
    <name type="common">Hawaiian red shrimp</name>
    <dbReference type="NCBI Taxonomy" id="373956"/>
    <lineage>
        <taxon>Eukaryota</taxon>
        <taxon>Metazoa</taxon>
        <taxon>Ecdysozoa</taxon>
        <taxon>Arthropoda</taxon>
        <taxon>Crustacea</taxon>
        <taxon>Multicrustacea</taxon>
        <taxon>Malacostraca</taxon>
        <taxon>Eumalacostraca</taxon>
        <taxon>Eucarida</taxon>
        <taxon>Decapoda</taxon>
        <taxon>Pleocyemata</taxon>
        <taxon>Caridea</taxon>
        <taxon>Atyoidea</taxon>
        <taxon>Atyidae</taxon>
        <taxon>Halocaridina</taxon>
    </lineage>
</organism>
<proteinExistence type="predicted"/>
<dbReference type="InterPro" id="IPR027417">
    <property type="entry name" value="P-loop_NTPase"/>
</dbReference>